<gene>
    <name evidence="1" type="ORF">S01H1_50087</name>
</gene>
<protein>
    <submittedName>
        <fullName evidence="1">Uncharacterized protein</fullName>
    </submittedName>
</protein>
<reference evidence="1" key="1">
    <citation type="journal article" date="2014" name="Front. Microbiol.">
        <title>High frequency of phylogenetically diverse reductive dehalogenase-homologous genes in deep subseafloor sedimentary metagenomes.</title>
        <authorList>
            <person name="Kawai M."/>
            <person name="Futagami T."/>
            <person name="Toyoda A."/>
            <person name="Takaki Y."/>
            <person name="Nishi S."/>
            <person name="Hori S."/>
            <person name="Arai W."/>
            <person name="Tsubouchi T."/>
            <person name="Morono Y."/>
            <person name="Uchiyama I."/>
            <person name="Ito T."/>
            <person name="Fujiyama A."/>
            <person name="Inagaki F."/>
            <person name="Takami H."/>
        </authorList>
    </citation>
    <scope>NUCLEOTIDE SEQUENCE</scope>
    <source>
        <strain evidence="1">Expedition CK06-06</strain>
    </source>
</reference>
<name>X0W8J1_9ZZZZ</name>
<proteinExistence type="predicted"/>
<sequence length="88" mass="10138">MSFAKLDERQQETHSIPVIAVEDIDQSDEIKTFIEINAGQKRIDRNLILVLQADCKWNLNADEKKYFEKQAVIIAQKLNKKGPLRGKV</sequence>
<feature type="non-terminal residue" evidence="1">
    <location>
        <position position="88"/>
    </location>
</feature>
<organism evidence="1">
    <name type="scientific">marine sediment metagenome</name>
    <dbReference type="NCBI Taxonomy" id="412755"/>
    <lineage>
        <taxon>unclassified sequences</taxon>
        <taxon>metagenomes</taxon>
        <taxon>ecological metagenomes</taxon>
    </lineage>
</organism>
<accession>X0W8J1</accession>
<evidence type="ECO:0000313" key="1">
    <source>
        <dbReference type="EMBL" id="GAG26930.1"/>
    </source>
</evidence>
<comment type="caution">
    <text evidence="1">The sequence shown here is derived from an EMBL/GenBank/DDBJ whole genome shotgun (WGS) entry which is preliminary data.</text>
</comment>
<dbReference type="AlphaFoldDB" id="X0W8J1"/>
<dbReference type="EMBL" id="BARS01032254">
    <property type="protein sequence ID" value="GAG26930.1"/>
    <property type="molecule type" value="Genomic_DNA"/>
</dbReference>